<proteinExistence type="predicted"/>
<organism evidence="1 2">
    <name type="scientific">Nonomuraea jabiensis</name>
    <dbReference type="NCBI Taxonomy" id="882448"/>
    <lineage>
        <taxon>Bacteria</taxon>
        <taxon>Bacillati</taxon>
        <taxon>Actinomycetota</taxon>
        <taxon>Actinomycetes</taxon>
        <taxon>Streptosporangiales</taxon>
        <taxon>Streptosporangiaceae</taxon>
        <taxon>Nonomuraea</taxon>
    </lineage>
</organism>
<dbReference type="RefSeq" id="WP_246555251.1">
    <property type="nucleotide sequence ID" value="NZ_JACHMB010000001.1"/>
</dbReference>
<dbReference type="Proteomes" id="UP000579153">
    <property type="component" value="Unassembled WGS sequence"/>
</dbReference>
<evidence type="ECO:0000313" key="2">
    <source>
        <dbReference type="Proteomes" id="UP000579153"/>
    </source>
</evidence>
<accession>A0A7W9LFG1</accession>
<dbReference type="AlphaFoldDB" id="A0A7W9LFG1"/>
<evidence type="ECO:0000313" key="1">
    <source>
        <dbReference type="EMBL" id="MBB5781811.1"/>
    </source>
</evidence>
<dbReference type="EMBL" id="JACHMB010000001">
    <property type="protein sequence ID" value="MBB5781811.1"/>
    <property type="molecule type" value="Genomic_DNA"/>
</dbReference>
<name>A0A7W9LFG1_9ACTN</name>
<gene>
    <name evidence="1" type="ORF">HD596_008567</name>
</gene>
<comment type="caution">
    <text evidence="1">The sequence shown here is derived from an EMBL/GenBank/DDBJ whole genome shotgun (WGS) entry which is preliminary data.</text>
</comment>
<reference evidence="1 2" key="1">
    <citation type="submission" date="2020-08" db="EMBL/GenBank/DDBJ databases">
        <title>Sequencing the genomes of 1000 actinobacteria strains.</title>
        <authorList>
            <person name="Klenk H.-P."/>
        </authorList>
    </citation>
    <scope>NUCLEOTIDE SEQUENCE [LARGE SCALE GENOMIC DNA]</scope>
    <source>
        <strain evidence="1 2">DSM 45507</strain>
    </source>
</reference>
<sequence length="48" mass="5238">MPTFSAIRVIVTDIKPCSVTSAHVVSRIASRTVWRCVSIVSFHSFGTS</sequence>
<keyword evidence="2" id="KW-1185">Reference proteome</keyword>
<protein>
    <submittedName>
        <fullName evidence="1">Uncharacterized protein</fullName>
    </submittedName>
</protein>